<feature type="signal peptide" evidence="3">
    <location>
        <begin position="1"/>
        <end position="27"/>
    </location>
</feature>
<evidence type="ECO:0000313" key="6">
    <source>
        <dbReference type="Proteomes" id="UP001519287"/>
    </source>
</evidence>
<dbReference type="PANTHER" id="PTHR47406:SF2">
    <property type="entry name" value="ALPHA GLUCURONIDASE N-TERMINAL DOMAIN-CONTAINING PROTEIN"/>
    <property type="match status" value="1"/>
</dbReference>
<feature type="region of interest" description="Disordered" evidence="2">
    <location>
        <begin position="446"/>
        <end position="506"/>
    </location>
</feature>
<keyword evidence="6" id="KW-1185">Reference proteome</keyword>
<dbReference type="SUPFAM" id="SSF55545">
    <property type="entry name" value="beta-N-acetylhexosaminidase-like domain"/>
    <property type="match status" value="1"/>
</dbReference>
<keyword evidence="1" id="KW-0378">Hydrolase</keyword>
<dbReference type="PROSITE" id="PS51272">
    <property type="entry name" value="SLH"/>
    <property type="match status" value="3"/>
</dbReference>
<dbReference type="Proteomes" id="UP001519287">
    <property type="component" value="Unassembled WGS sequence"/>
</dbReference>
<proteinExistence type="predicted"/>
<dbReference type="InterPro" id="IPR001119">
    <property type="entry name" value="SLH_dom"/>
</dbReference>
<dbReference type="Pfam" id="PF16126">
    <property type="entry name" value="DUF4838"/>
    <property type="match status" value="1"/>
</dbReference>
<feature type="domain" description="SLH" evidence="4">
    <location>
        <begin position="116"/>
        <end position="179"/>
    </location>
</feature>
<evidence type="ECO:0000256" key="2">
    <source>
        <dbReference type="SAM" id="MobiDB-lite"/>
    </source>
</evidence>
<dbReference type="EMBL" id="JAGGLB010000002">
    <property type="protein sequence ID" value="MBP1989086.1"/>
    <property type="molecule type" value="Genomic_DNA"/>
</dbReference>
<organism evidence="5 6">
    <name type="scientific">Paenibacillus eucommiae</name>
    <dbReference type="NCBI Taxonomy" id="1355755"/>
    <lineage>
        <taxon>Bacteria</taxon>
        <taxon>Bacillati</taxon>
        <taxon>Bacillota</taxon>
        <taxon>Bacilli</taxon>
        <taxon>Bacillales</taxon>
        <taxon>Paenibacillaceae</taxon>
        <taxon>Paenibacillus</taxon>
    </lineage>
</organism>
<comment type="caution">
    <text evidence="5">The sequence shown here is derived from an EMBL/GenBank/DDBJ whole genome shotgun (WGS) entry which is preliminary data.</text>
</comment>
<dbReference type="InterPro" id="IPR032287">
    <property type="entry name" value="DUF4838"/>
</dbReference>
<sequence length="1877" mass="205315">MKKRRLFRKFSSILLVISLLFSMQTVSFGEAFGAFQDAGKDEAQKIPFNDSHSEQARSEQAPSDTIGHWAEKQLVDWWSGGRLQGYADGGLKPDLPITRGEFMAIVNRVFGFTEKAPVSFNDLGPSDWEYSEVAKALYAGYIEGYADSTMGVKRQISRQEAAVIIARLMKLEEQDSEKLLFSDAEAIAAWSRSAVAAVVGKKWMEGYGDASYRPAASITRAEAVVTVDRALGSGLPIVYEKAGTYGPETGVQAVSGDIIVRASGVTLRNMKIGGGLLLDEAIGEGEAWLKNVKVSGTTEIKGGGANSVHFENSTLADTVVNKKSGSIRIVAEGSTVVATITVRSSAILEHSGTDGAGFEKVVLSDELLQGFRVQFIGDFELVDIFAKGIKVELSSGTFKQITVREGASGIDLLINKEANVLSLMIYAVIQLLGQGVIEHVTLSEKGNGTTFETQPKKRTDVKSGAASSSGQGTDSTTAPTATPSPTSTSTPSPTVQPSEPPTGEDLTLIENGQAKAVVLIPSNDNQKARSAADTLAEYVSKSTGIALPVSTEAEFLSSAGNDGQTVKIYVGAAGADSNPDFAGQLNGLALDGFVISPYGNSITIAGPTALGTEFGVYEFLERYVGVRWLMPGELGEDVPELSLLTVPGTVIREEPAIISRDVVGFMGYHTREADAEISRIQLDWATKNRNNSAINFHHNLYRLFPPSEYLESHPEFFPHKNGKPYIPALNMGWQPCFSAEGIVEEAVKNIIAYFDENPDKISYSLGMIDGNAEGAGFCEKAERKNSLGLDDMSNIYYEWVNKVAEGVLKVYPDKYFGLLAYAEVFDPPTNVKLNSHVIPNITDERYSWADPRREEEGKQFMEKWLQAASQIAWYDYIWGSPYVVPRIFNHQLAENLKYAGANGVVGYFAELYPNFGEGPKPWLTMKLLWNPNQDEDELVQEWYERAVGQEAAADLAAYYDLWEQFWSTRAFETEWYSTWYNSNPRYNFMPFNSATYLTDVTVEDIEESRRLLELVVQKAGTEKQKARAALLLRSFEYYEASALSYPIAGDREVPSDPAEALKLLEELIRREAKNPAAYALKRQQLINEFETDPILVHPIRGPEDQGMTWSGKSSTAYLLQWVSGEPENGVVRQYLHELVESEGESAAGQYAKYLLEFRGKKLQLNKNPSFEEADANSKVNSKSWGYWYSIEIPTLEEVAARTNIIARNGSFSIAAKGISLGSITQEVLVPEPIDFVSASAYYYTPPGTYSNGKVQLTLNLFDENWNPVGSLASSEKMVSSSSGEWAPVKLIAAIPDDIKNRVKIIQFLVGQRGFANGETVYIDDVTLDGVTGGKVAVAKASAENGRIVALLSDIPENEPAIGDFTVTQKLGNGEVTSLSPAAVSWNAASRTATVSVPAVAATDVIQAVTYTVQYRDTAPVTARTFTIAEASAIKMNSNASFEDFLAQSPIQAANWGYWYNNDNRTEDEAAYRTDSHARSGNFSIAAKGISLGSFLQEIHVTTPLDSISMSGYYFSEAGSGNGKIRYTMNLFNDKWENIGYLVSPFINASDITGEWLPIQFSETIPENVKNQVKTIQFMFEQREFAPGETVYIDDLSFYGNPDHRVSAVKAVSVNGSITVALSGEPAAALTADDFTVLQSIDGGEAAAIIPESIVWDSVSRTATLKVPAIEQAMGPRKAAYTVKYGHDSPIDAGAFTVLPINAQLLNKNVSFEDASEWGLIGSDYWGYWYNNDNRTEAETAYRTNSFARTGAYSIATEGISLGGITQDLQVNSPITTISATAYYYLPAGMTSGGKVTISMNLKDERNSEWIGSFRSAEVRVSDMGGAWVPIEFTAEIPLEIRDRLKFIQFVVQQDGFAAGQKIFIDDISVHGWNNSVE</sequence>
<dbReference type="PANTHER" id="PTHR47406">
    <property type="entry name" value="COAGULATION FACTOR 5/8 TYPE, C-TERMINAL"/>
    <property type="match status" value="1"/>
</dbReference>
<name>A0ABS4IPY9_9BACL</name>
<evidence type="ECO:0000256" key="1">
    <source>
        <dbReference type="ARBA" id="ARBA00022801"/>
    </source>
</evidence>
<dbReference type="InterPro" id="IPR029018">
    <property type="entry name" value="Hex-like_dom2"/>
</dbReference>
<dbReference type="Pfam" id="PF00395">
    <property type="entry name" value="SLH"/>
    <property type="match status" value="3"/>
</dbReference>
<evidence type="ECO:0000256" key="3">
    <source>
        <dbReference type="SAM" id="SignalP"/>
    </source>
</evidence>
<protein>
    <recommendedName>
        <fullName evidence="4">SLH domain-containing protein</fullName>
    </recommendedName>
</protein>
<keyword evidence="3" id="KW-0732">Signal</keyword>
<dbReference type="RefSeq" id="WP_209969906.1">
    <property type="nucleotide sequence ID" value="NZ_JAGGLB010000002.1"/>
</dbReference>
<gene>
    <name evidence="5" type="ORF">J2Z66_000681</name>
</gene>
<feature type="domain" description="SLH" evidence="4">
    <location>
        <begin position="57"/>
        <end position="115"/>
    </location>
</feature>
<accession>A0ABS4IPY9</accession>
<feature type="chain" id="PRO_5046543740" description="SLH domain-containing protein" evidence="3">
    <location>
        <begin position="28"/>
        <end position="1877"/>
    </location>
</feature>
<feature type="compositionally biased region" description="Low complexity" evidence="2">
    <location>
        <begin position="473"/>
        <end position="497"/>
    </location>
</feature>
<evidence type="ECO:0000259" key="4">
    <source>
        <dbReference type="PROSITE" id="PS51272"/>
    </source>
</evidence>
<feature type="domain" description="SLH" evidence="4">
    <location>
        <begin position="181"/>
        <end position="241"/>
    </location>
</feature>
<evidence type="ECO:0000313" key="5">
    <source>
        <dbReference type="EMBL" id="MBP1989086.1"/>
    </source>
</evidence>
<dbReference type="Gene3D" id="3.30.379.10">
    <property type="entry name" value="Chitobiase/beta-hexosaminidase domain 2-like"/>
    <property type="match status" value="1"/>
</dbReference>
<reference evidence="5 6" key="1">
    <citation type="submission" date="2021-03" db="EMBL/GenBank/DDBJ databases">
        <title>Genomic Encyclopedia of Type Strains, Phase IV (KMG-IV): sequencing the most valuable type-strain genomes for metagenomic binning, comparative biology and taxonomic classification.</title>
        <authorList>
            <person name="Goeker M."/>
        </authorList>
    </citation>
    <scope>NUCLEOTIDE SEQUENCE [LARGE SCALE GENOMIC DNA]</scope>
    <source>
        <strain evidence="5 6">DSM 26048</strain>
    </source>
</reference>